<protein>
    <submittedName>
        <fullName evidence="1">3077_t:CDS:1</fullName>
    </submittedName>
</protein>
<dbReference type="Proteomes" id="UP000789901">
    <property type="component" value="Unassembled WGS sequence"/>
</dbReference>
<evidence type="ECO:0000313" key="2">
    <source>
        <dbReference type="Proteomes" id="UP000789901"/>
    </source>
</evidence>
<sequence>MPLSDKGVGTLASDNNLSSNYVPNLDEVIDVDEVIQSCEIKGNVKKERGKRGVRSNKKASGCASRSLCSSLKSCSSDVVLGRNNFCIFVSLSCVLLLCL</sequence>
<comment type="caution">
    <text evidence="1">The sequence shown here is derived from an EMBL/GenBank/DDBJ whole genome shotgun (WGS) entry which is preliminary data.</text>
</comment>
<evidence type="ECO:0000313" key="1">
    <source>
        <dbReference type="EMBL" id="CAG8795670.1"/>
    </source>
</evidence>
<proteinExistence type="predicted"/>
<dbReference type="EMBL" id="CAJVQB010020897">
    <property type="protein sequence ID" value="CAG8795670.1"/>
    <property type="molecule type" value="Genomic_DNA"/>
</dbReference>
<keyword evidence="2" id="KW-1185">Reference proteome</keyword>
<organism evidence="1 2">
    <name type="scientific">Gigaspora margarita</name>
    <dbReference type="NCBI Taxonomy" id="4874"/>
    <lineage>
        <taxon>Eukaryota</taxon>
        <taxon>Fungi</taxon>
        <taxon>Fungi incertae sedis</taxon>
        <taxon>Mucoromycota</taxon>
        <taxon>Glomeromycotina</taxon>
        <taxon>Glomeromycetes</taxon>
        <taxon>Diversisporales</taxon>
        <taxon>Gigasporaceae</taxon>
        <taxon>Gigaspora</taxon>
    </lineage>
</organism>
<gene>
    <name evidence="1" type="ORF">GMARGA_LOCUS22033</name>
</gene>
<accession>A0ABN7VS37</accession>
<reference evidence="1 2" key="1">
    <citation type="submission" date="2021-06" db="EMBL/GenBank/DDBJ databases">
        <authorList>
            <person name="Kallberg Y."/>
            <person name="Tangrot J."/>
            <person name="Rosling A."/>
        </authorList>
    </citation>
    <scope>NUCLEOTIDE SEQUENCE [LARGE SCALE GENOMIC DNA]</scope>
    <source>
        <strain evidence="1 2">120-4 pot B 10/14</strain>
    </source>
</reference>
<name>A0ABN7VS37_GIGMA</name>